<dbReference type="InterPro" id="IPR036865">
    <property type="entry name" value="CRAL-TRIO_dom_sf"/>
</dbReference>
<protein>
    <submittedName>
        <fullName evidence="4">Putative phosphatidylinositol transfer protein pdr16</fullName>
    </submittedName>
</protein>
<dbReference type="EMBL" id="AJWK01016549">
    <property type="status" value="NOT_ANNOTATED_CDS"/>
    <property type="molecule type" value="Genomic_DNA"/>
</dbReference>
<dbReference type="PANTHER" id="PTHR46384:SF1">
    <property type="entry name" value="MOTILE SPERM DOMAIN-CONTAINING PROTEIN 2"/>
    <property type="match status" value="1"/>
</dbReference>
<evidence type="ECO:0000256" key="1">
    <source>
        <dbReference type="SAM" id="Phobius"/>
    </source>
</evidence>
<dbReference type="EMBL" id="GITU01006649">
    <property type="protein sequence ID" value="MBC1175352.1"/>
    <property type="molecule type" value="Transcribed_RNA"/>
</dbReference>
<feature type="domain" description="MSP" evidence="3">
    <location>
        <begin position="293"/>
        <end position="411"/>
    </location>
</feature>
<dbReference type="EMBL" id="AJWK01016548">
    <property type="status" value="NOT_ANNOTATED_CDS"/>
    <property type="molecule type" value="Genomic_DNA"/>
</dbReference>
<reference evidence="4" key="2">
    <citation type="journal article" date="2020" name="BMC">
        <title>Leishmania infection induces a limited differential gene expression in the sand fly midgut.</title>
        <authorList>
            <person name="Coutinho-Abreu I.V."/>
            <person name="Serafim T.D."/>
            <person name="Meneses C."/>
            <person name="Kamhawi S."/>
            <person name="Oliveira F."/>
            <person name="Valenzuela J.G."/>
        </authorList>
    </citation>
    <scope>NUCLEOTIDE SEQUENCE</scope>
    <source>
        <strain evidence="4">Jacobina</strain>
        <tissue evidence="4">Midgut</tissue>
    </source>
</reference>
<dbReference type="PROSITE" id="PS50202">
    <property type="entry name" value="MSP"/>
    <property type="match status" value="2"/>
</dbReference>
<dbReference type="PROSITE" id="PS50191">
    <property type="entry name" value="CRAL_TRIO"/>
    <property type="match status" value="1"/>
</dbReference>
<reference evidence="5" key="3">
    <citation type="submission" date="2020-05" db="UniProtKB">
        <authorList>
            <consortium name="EnsemblMetazoa"/>
        </authorList>
    </citation>
    <scope>IDENTIFICATION</scope>
    <source>
        <strain evidence="5">Jacobina</strain>
    </source>
</reference>
<dbReference type="PANTHER" id="PTHR46384">
    <property type="entry name" value="MOTILE SPERM DOMAIN-CONTAINING PROTEIN 2"/>
    <property type="match status" value="1"/>
</dbReference>
<dbReference type="VEuPathDB" id="VectorBase:LLOJ005200"/>
<dbReference type="InterPro" id="IPR053012">
    <property type="entry name" value="ER-organelle_contact"/>
</dbReference>
<keyword evidence="1" id="KW-0812">Transmembrane</keyword>
<evidence type="ECO:0000313" key="5">
    <source>
        <dbReference type="EnsemblMetazoa" id="LLOJ005200-PA"/>
    </source>
</evidence>
<dbReference type="GO" id="GO:0012505">
    <property type="term" value="C:endomembrane system"/>
    <property type="evidence" value="ECO:0007669"/>
    <property type="project" value="TreeGrafter"/>
</dbReference>
<accession>A0A1B0CKR3</accession>
<dbReference type="VEuPathDB" id="VectorBase:LLONM1_007406"/>
<feature type="domain" description="MSP" evidence="3">
    <location>
        <begin position="438"/>
        <end position="568"/>
    </location>
</feature>
<evidence type="ECO:0000313" key="6">
    <source>
        <dbReference type="Proteomes" id="UP000092461"/>
    </source>
</evidence>
<dbReference type="Gene3D" id="3.40.525.10">
    <property type="entry name" value="CRAL-TRIO lipid binding domain"/>
    <property type="match status" value="1"/>
</dbReference>
<reference evidence="6" key="1">
    <citation type="submission" date="2012-05" db="EMBL/GenBank/DDBJ databases">
        <title>Whole Genome Assembly of Lutzomyia longipalpis.</title>
        <authorList>
            <person name="Richards S."/>
            <person name="Qu C."/>
            <person name="Dillon R."/>
            <person name="Worley K."/>
            <person name="Scherer S."/>
            <person name="Batterton M."/>
            <person name="Taylor A."/>
            <person name="Hawes A."/>
            <person name="Hernandez B."/>
            <person name="Kovar C."/>
            <person name="Mandapat C."/>
            <person name="Pham C."/>
            <person name="Qu C."/>
            <person name="Jing C."/>
            <person name="Bess C."/>
            <person name="Bandaranaike D."/>
            <person name="Ngo D."/>
            <person name="Ongeri F."/>
            <person name="Arias F."/>
            <person name="Lara F."/>
            <person name="Weissenberger G."/>
            <person name="Kamau G."/>
            <person name="Han H."/>
            <person name="Shen H."/>
            <person name="Dinh H."/>
            <person name="Khalil I."/>
            <person name="Jones J."/>
            <person name="Shafer J."/>
            <person name="Jayaseelan J."/>
            <person name="Quiroz J."/>
            <person name="Blankenburg K."/>
            <person name="Nguyen L."/>
            <person name="Jackson L."/>
            <person name="Francisco L."/>
            <person name="Tang L.-Y."/>
            <person name="Pu L.-L."/>
            <person name="Perales L."/>
            <person name="Lorensuhewa L."/>
            <person name="Munidasa M."/>
            <person name="Coyle M."/>
            <person name="Taylor M."/>
            <person name="Puazo M."/>
            <person name="Firestine M."/>
            <person name="Scheel M."/>
            <person name="Javaid M."/>
            <person name="Wang M."/>
            <person name="Li M."/>
            <person name="Tabassum N."/>
            <person name="Saada N."/>
            <person name="Osuji N."/>
            <person name="Aqrawi P."/>
            <person name="Fu Q."/>
            <person name="Thornton R."/>
            <person name="Raj R."/>
            <person name="Goodspeed R."/>
            <person name="Mata R."/>
            <person name="Najjar R."/>
            <person name="Gubbala S."/>
            <person name="Lee S."/>
            <person name="Denson S."/>
            <person name="Patil S."/>
            <person name="Macmil S."/>
            <person name="Qi S."/>
            <person name="Matskevitch T."/>
            <person name="Palculict T."/>
            <person name="Mathew T."/>
            <person name="Vee V."/>
            <person name="Velamala V."/>
            <person name="Korchina V."/>
            <person name="Cai W."/>
            <person name="Liu W."/>
            <person name="Dai W."/>
            <person name="Zou X."/>
            <person name="Zhu Y."/>
            <person name="Zhang Y."/>
            <person name="Wu Y.-Q."/>
            <person name="Xin Y."/>
            <person name="Nazarath L."/>
            <person name="Kovar C."/>
            <person name="Han Y."/>
            <person name="Muzny D."/>
            <person name="Gibbs R."/>
        </authorList>
    </citation>
    <scope>NUCLEOTIDE SEQUENCE [LARGE SCALE GENOMIC DNA]</scope>
    <source>
        <strain evidence="6">Jacobina</strain>
    </source>
</reference>
<dbReference type="SUPFAM" id="SSF46938">
    <property type="entry name" value="CRAL/TRIO N-terminal domain"/>
    <property type="match status" value="1"/>
</dbReference>
<name>A0A1B0CKR3_LUTLO</name>
<dbReference type="InterPro" id="IPR001251">
    <property type="entry name" value="CRAL-TRIO_dom"/>
</dbReference>
<dbReference type="GO" id="GO:0140284">
    <property type="term" value="C:endoplasmic reticulum-endosome membrane contact site"/>
    <property type="evidence" value="ECO:0007669"/>
    <property type="project" value="TreeGrafter"/>
</dbReference>
<dbReference type="EnsemblMetazoa" id="LLOJ005200-RA">
    <property type="protein sequence ID" value="LLOJ005200-PA"/>
    <property type="gene ID" value="LLOJ005200"/>
</dbReference>
<dbReference type="Pfam" id="PF00650">
    <property type="entry name" value="CRAL_TRIO"/>
    <property type="match status" value="1"/>
</dbReference>
<dbReference type="Gene3D" id="2.60.40.10">
    <property type="entry name" value="Immunoglobulins"/>
    <property type="match status" value="2"/>
</dbReference>
<dbReference type="SUPFAM" id="SSF49354">
    <property type="entry name" value="PapD-like"/>
    <property type="match status" value="2"/>
</dbReference>
<keyword evidence="1" id="KW-0472">Membrane</keyword>
<dbReference type="EMBL" id="AJWK01016547">
    <property type="status" value="NOT_ANNOTATED_CDS"/>
    <property type="molecule type" value="Genomic_DNA"/>
</dbReference>
<keyword evidence="6" id="KW-1185">Reference proteome</keyword>
<dbReference type="Pfam" id="PF00635">
    <property type="entry name" value="Motile_Sperm"/>
    <property type="match status" value="2"/>
</dbReference>
<keyword evidence="1" id="KW-1133">Transmembrane helix</keyword>
<dbReference type="SMART" id="SM00516">
    <property type="entry name" value="SEC14"/>
    <property type="match status" value="1"/>
</dbReference>
<dbReference type="InterPro" id="IPR008962">
    <property type="entry name" value="PapD-like_sf"/>
</dbReference>
<dbReference type="AlphaFoldDB" id="A0A1B0CKR3"/>
<proteinExistence type="predicted"/>
<dbReference type="InterPro" id="IPR000535">
    <property type="entry name" value="MSP_dom"/>
</dbReference>
<dbReference type="Proteomes" id="UP000092461">
    <property type="component" value="Unassembled WGS sequence"/>
</dbReference>
<evidence type="ECO:0000313" key="4">
    <source>
        <dbReference type="EMBL" id="MBC1175352.1"/>
    </source>
</evidence>
<feature type="domain" description="CRAL-TRIO" evidence="2">
    <location>
        <begin position="83"/>
        <end position="251"/>
    </location>
</feature>
<evidence type="ECO:0000259" key="3">
    <source>
        <dbReference type="PROSITE" id="PS50202"/>
    </source>
</evidence>
<dbReference type="InterPro" id="IPR036273">
    <property type="entry name" value="CRAL/TRIO_N_dom_sf"/>
</dbReference>
<dbReference type="CDD" id="cd00170">
    <property type="entry name" value="SEC14"/>
    <property type="match status" value="1"/>
</dbReference>
<evidence type="ECO:0000259" key="2">
    <source>
        <dbReference type="PROSITE" id="PS50191"/>
    </source>
</evidence>
<organism evidence="5 6">
    <name type="scientific">Lutzomyia longipalpis</name>
    <name type="common">Sand fly</name>
    <dbReference type="NCBI Taxonomy" id="7200"/>
    <lineage>
        <taxon>Eukaryota</taxon>
        <taxon>Metazoa</taxon>
        <taxon>Ecdysozoa</taxon>
        <taxon>Arthropoda</taxon>
        <taxon>Hexapoda</taxon>
        <taxon>Insecta</taxon>
        <taxon>Pterygota</taxon>
        <taxon>Neoptera</taxon>
        <taxon>Endopterygota</taxon>
        <taxon>Diptera</taxon>
        <taxon>Nematocera</taxon>
        <taxon>Psychodoidea</taxon>
        <taxon>Psychodidae</taxon>
        <taxon>Lutzomyia</taxon>
        <taxon>Lutzomyia</taxon>
    </lineage>
</organism>
<sequence length="659" mass="74678">MENLSATSEQIEELRRLFLEKVAKDGHQIDGGFHPADIERIQNREKWLRLFIEYNDLDLKKALTQLWDTCEWRKNFGTNDLEASQLRQEYLHEGFMFPKNRDINGKRLLIFRSKLYVRGTKDMDDVKRLLVYWVERVMYREEDLDQISVFFDLKDSGLSNMDMEYTRYIINLFKYYYPNSLNYIIIFEMPWILNSTLQMNATFCATFKIIKTLLPAKAVVRMKFVNGKTLHEFVDESNMLDIWGGNECYTYEFLEEETPTKSINNNVSTTGRKVHFAKLSPTESSMSDQHSPGFTMEKGTVGEEMLRVVQDTLVFNKVGTDYSGSVEIINIDLKPITYKVKTTAPDKFRVRPSSGVLAPGSTTTVNVVLVPGCQLTTLSREKFLVMCMALGADKQTNSQDIAETVEVCGVLELKMVGNVHFAKLSPTESSMSDQHSPGFTMEKGTVGEEMLRVVQDTLVFNKVGTDYSGSVEIINIDLKPITYKVKTTAPDKFRVRPSSGVLAPGSTTTVNVVLVPGCQLTTLSREKFLVMCMALGADKQTNSQDIAELWKNTPSHSHLVEQHKLKCHLPGVSHVAEVSFRNGNAFSGSSGSDSDRQLSHLVREVHDLSESVERLDARLKRNQILFFLALLAIVSFCVATLYIVKESVDNQGYCAKRDL</sequence>
<dbReference type="EMBL" id="AJWK01016546">
    <property type="status" value="NOT_ANNOTATED_CDS"/>
    <property type="molecule type" value="Genomic_DNA"/>
</dbReference>
<dbReference type="SUPFAM" id="SSF52087">
    <property type="entry name" value="CRAL/TRIO domain"/>
    <property type="match status" value="1"/>
</dbReference>
<feature type="transmembrane region" description="Helical" evidence="1">
    <location>
        <begin position="624"/>
        <end position="644"/>
    </location>
</feature>
<dbReference type="InterPro" id="IPR013783">
    <property type="entry name" value="Ig-like_fold"/>
</dbReference>